<sequence>MLYSILCKVISLLHVYLYFLPQFNTLYALGAGRVGRFGDILLKTTQYITYFTPSILLGALSIVPHWLLIPNFVLVVFLICLSTAKFLPFSPSPSVSCIYILCRSILFPIACPLPSPPYNSFLLFLYSEPECIEGGGILWKRLRFFIMYFKEEETSIGEENFNRLRKRVTCFL</sequence>
<dbReference type="EMBL" id="HBUF01321830">
    <property type="protein sequence ID" value="CAG6695123.1"/>
    <property type="molecule type" value="Transcribed_RNA"/>
</dbReference>
<feature type="transmembrane region" description="Helical" evidence="1">
    <location>
        <begin position="15"/>
        <end position="35"/>
    </location>
</feature>
<evidence type="ECO:0000313" key="2">
    <source>
        <dbReference type="EMBL" id="CAG6695123.1"/>
    </source>
</evidence>
<dbReference type="AlphaFoldDB" id="A0A8D8TWE3"/>
<proteinExistence type="predicted"/>
<keyword evidence="1" id="KW-1133">Transmembrane helix</keyword>
<accession>A0A8D8TWE3</accession>
<protein>
    <submittedName>
        <fullName evidence="2">Uncharacterized protein</fullName>
    </submittedName>
</protein>
<reference evidence="2" key="1">
    <citation type="submission" date="2021-05" db="EMBL/GenBank/DDBJ databases">
        <authorList>
            <person name="Alioto T."/>
            <person name="Alioto T."/>
            <person name="Gomez Garrido J."/>
        </authorList>
    </citation>
    <scope>NUCLEOTIDE SEQUENCE</scope>
</reference>
<keyword evidence="1" id="KW-0472">Membrane</keyword>
<keyword evidence="1" id="KW-0812">Transmembrane</keyword>
<feature type="transmembrane region" description="Helical" evidence="1">
    <location>
        <begin position="47"/>
        <end position="66"/>
    </location>
</feature>
<name>A0A8D8TWE3_9HEMI</name>
<organism evidence="2">
    <name type="scientific">Cacopsylla melanoneura</name>
    <dbReference type="NCBI Taxonomy" id="428564"/>
    <lineage>
        <taxon>Eukaryota</taxon>
        <taxon>Metazoa</taxon>
        <taxon>Ecdysozoa</taxon>
        <taxon>Arthropoda</taxon>
        <taxon>Hexapoda</taxon>
        <taxon>Insecta</taxon>
        <taxon>Pterygota</taxon>
        <taxon>Neoptera</taxon>
        <taxon>Paraneoptera</taxon>
        <taxon>Hemiptera</taxon>
        <taxon>Sternorrhyncha</taxon>
        <taxon>Psylloidea</taxon>
        <taxon>Psyllidae</taxon>
        <taxon>Psyllinae</taxon>
        <taxon>Cacopsylla</taxon>
    </lineage>
</organism>
<evidence type="ECO:0000256" key="1">
    <source>
        <dbReference type="SAM" id="Phobius"/>
    </source>
</evidence>